<dbReference type="AlphaFoldDB" id="A0A0B7NLM5"/>
<evidence type="ECO:0000313" key="3">
    <source>
        <dbReference type="Proteomes" id="UP000054107"/>
    </source>
</evidence>
<protein>
    <recommendedName>
        <fullName evidence="1">Reverse transcriptase zinc-binding domain-containing protein</fullName>
    </recommendedName>
</protein>
<dbReference type="EMBL" id="LN732966">
    <property type="protein sequence ID" value="CEP16268.1"/>
    <property type="molecule type" value="Genomic_DNA"/>
</dbReference>
<dbReference type="Pfam" id="PF13966">
    <property type="entry name" value="zf-RVT"/>
    <property type="match status" value="1"/>
</dbReference>
<dbReference type="InterPro" id="IPR026960">
    <property type="entry name" value="RVT-Znf"/>
</dbReference>
<dbReference type="OrthoDB" id="2269327at2759"/>
<sequence>MGSDLDFCLCPKQSTEFLIHPNLAKKFLKLVKRDDIQLSPFFIRAFIHARFSSFGRFPFLQVEDHTVVDITPFVESLGICSSSSSTGLRRHASSTKSYRKLCRFQVDAKPPLPIPFSSYIQISWSDFWLLPISHSCRNIWYSFLHHKIPHKSLLHRLIPDFFPSPSCALCSHPNDSRDHFLFPCPTKLLVWKTIQHRRLPFLSSSLAPLHLHLLLATTRFHMSLWNKAFLSNKCSRNMTNSSCMHIFS</sequence>
<evidence type="ECO:0000313" key="2">
    <source>
        <dbReference type="EMBL" id="CEP16268.1"/>
    </source>
</evidence>
<name>A0A0B7NLM5_9FUNG</name>
<gene>
    <name evidence="2" type="primary">PARPA_10521.1 scaffold 40771</name>
</gene>
<evidence type="ECO:0000259" key="1">
    <source>
        <dbReference type="Pfam" id="PF13966"/>
    </source>
</evidence>
<feature type="domain" description="Reverse transcriptase zinc-binding" evidence="1">
    <location>
        <begin position="123"/>
        <end position="191"/>
    </location>
</feature>
<organism evidence="2 3">
    <name type="scientific">Parasitella parasitica</name>
    <dbReference type="NCBI Taxonomy" id="35722"/>
    <lineage>
        <taxon>Eukaryota</taxon>
        <taxon>Fungi</taxon>
        <taxon>Fungi incertae sedis</taxon>
        <taxon>Mucoromycota</taxon>
        <taxon>Mucoromycotina</taxon>
        <taxon>Mucoromycetes</taxon>
        <taxon>Mucorales</taxon>
        <taxon>Mucorineae</taxon>
        <taxon>Mucoraceae</taxon>
        <taxon>Parasitella</taxon>
    </lineage>
</organism>
<dbReference type="Proteomes" id="UP000054107">
    <property type="component" value="Unassembled WGS sequence"/>
</dbReference>
<proteinExistence type="predicted"/>
<accession>A0A0B7NLM5</accession>
<reference evidence="2 3" key="1">
    <citation type="submission" date="2014-09" db="EMBL/GenBank/DDBJ databases">
        <authorList>
            <person name="Ellenberger Sabrina"/>
        </authorList>
    </citation>
    <scope>NUCLEOTIDE SEQUENCE [LARGE SCALE GENOMIC DNA]</scope>
    <source>
        <strain evidence="2 3">CBS 412.66</strain>
    </source>
</reference>
<keyword evidence="3" id="KW-1185">Reference proteome</keyword>